<feature type="transmembrane region" description="Helical" evidence="1">
    <location>
        <begin position="42"/>
        <end position="61"/>
    </location>
</feature>
<comment type="caution">
    <text evidence="2">The sequence shown here is derived from an EMBL/GenBank/DDBJ whole genome shotgun (WGS) entry which is preliminary data.</text>
</comment>
<reference evidence="3" key="1">
    <citation type="journal article" date="2019" name="Int. J. Syst. Evol. Microbiol.">
        <title>The Global Catalogue of Microorganisms (GCM) 10K type strain sequencing project: providing services to taxonomists for standard genome sequencing and annotation.</title>
        <authorList>
            <consortium name="The Broad Institute Genomics Platform"/>
            <consortium name="The Broad Institute Genome Sequencing Center for Infectious Disease"/>
            <person name="Wu L."/>
            <person name="Ma J."/>
        </authorList>
    </citation>
    <scope>NUCLEOTIDE SEQUENCE [LARGE SCALE GENOMIC DNA]</scope>
    <source>
        <strain evidence="3">NBRC 102146</strain>
    </source>
</reference>
<dbReference type="RefSeq" id="WP_029941502.1">
    <property type="nucleotide sequence ID" value="NZ_BSOO01000002.1"/>
</dbReference>
<gene>
    <name evidence="2" type="ORF">GCM10007925_02230</name>
</gene>
<sequence length="395" mass="43478">MPPVGTIHEGALPKGLRLTASDRPGQAQPVPTRDIPTRPWRAIALAALIVMVACVAGWEIWARSAGLRTADIGDSPQKWAEMRASVKPDDLVIVGDSRILFDTDLAHFQRLTGVYPKQLAIHGTNGRNLLENIAADPAYRGLLLVGMADTSYFRPVKAGAGVGAPWIDGYERNREPSQVTGLTLDRWLQQLFAFLDEDMRLSRLLSRVDHGWRKGVDSPYDDVWKVDESFPGRQRFMWGEIEKPGYLQTQARLAWGYFKGDPGTPQGIAEVIARSRTAVTGIRARGGEVIFIRPPSAPPLRVNEEKRLPKAKAWEALLAQVPAKGIHADDLPAAQGLDIPEYSHLSRTCATVFTDAYVRRLVTLNDRVRLRADAPPPLSTANCKGQLAGAPLRPN</sequence>
<organism evidence="2 3">
    <name type="scientific">Sphingomonas astaxanthinifaciens DSM 22298</name>
    <dbReference type="NCBI Taxonomy" id="1123267"/>
    <lineage>
        <taxon>Bacteria</taxon>
        <taxon>Pseudomonadati</taxon>
        <taxon>Pseudomonadota</taxon>
        <taxon>Alphaproteobacteria</taxon>
        <taxon>Sphingomonadales</taxon>
        <taxon>Sphingomonadaceae</taxon>
        <taxon>Sphingomonas</taxon>
    </lineage>
</organism>
<dbReference type="EMBL" id="BSOO01000002">
    <property type="protein sequence ID" value="GLR46512.1"/>
    <property type="molecule type" value="Genomic_DNA"/>
</dbReference>
<dbReference type="Proteomes" id="UP001156703">
    <property type="component" value="Unassembled WGS sequence"/>
</dbReference>
<name>A0ABQ5Z4V2_9SPHN</name>
<keyword evidence="3" id="KW-1185">Reference proteome</keyword>
<proteinExistence type="predicted"/>
<accession>A0ABQ5Z4V2</accession>
<keyword evidence="1" id="KW-1133">Transmembrane helix</keyword>
<keyword evidence="1" id="KW-0812">Transmembrane</keyword>
<evidence type="ECO:0000256" key="1">
    <source>
        <dbReference type="SAM" id="Phobius"/>
    </source>
</evidence>
<protein>
    <submittedName>
        <fullName evidence="2">Uncharacterized protein</fullName>
    </submittedName>
</protein>
<keyword evidence="1" id="KW-0472">Membrane</keyword>
<evidence type="ECO:0000313" key="2">
    <source>
        <dbReference type="EMBL" id="GLR46512.1"/>
    </source>
</evidence>
<evidence type="ECO:0000313" key="3">
    <source>
        <dbReference type="Proteomes" id="UP001156703"/>
    </source>
</evidence>